<keyword evidence="1" id="KW-1133">Transmembrane helix</keyword>
<keyword evidence="3" id="KW-1185">Reference proteome</keyword>
<keyword evidence="1" id="KW-0472">Membrane</keyword>
<evidence type="ECO:0000313" key="3">
    <source>
        <dbReference type="Proteomes" id="UP000276133"/>
    </source>
</evidence>
<protein>
    <submittedName>
        <fullName evidence="2">Uncharacterized protein</fullName>
    </submittedName>
</protein>
<gene>
    <name evidence="2" type="ORF">BpHYR1_022992</name>
</gene>
<proteinExistence type="predicted"/>
<feature type="transmembrane region" description="Helical" evidence="1">
    <location>
        <begin position="33"/>
        <end position="53"/>
    </location>
</feature>
<dbReference type="AlphaFoldDB" id="A0A3M7QVW1"/>
<dbReference type="Proteomes" id="UP000276133">
    <property type="component" value="Unassembled WGS sequence"/>
</dbReference>
<keyword evidence="1" id="KW-0812">Transmembrane</keyword>
<organism evidence="2 3">
    <name type="scientific">Brachionus plicatilis</name>
    <name type="common">Marine rotifer</name>
    <name type="synonym">Brachionus muelleri</name>
    <dbReference type="NCBI Taxonomy" id="10195"/>
    <lineage>
        <taxon>Eukaryota</taxon>
        <taxon>Metazoa</taxon>
        <taxon>Spiralia</taxon>
        <taxon>Gnathifera</taxon>
        <taxon>Rotifera</taxon>
        <taxon>Eurotatoria</taxon>
        <taxon>Monogononta</taxon>
        <taxon>Pseudotrocha</taxon>
        <taxon>Ploima</taxon>
        <taxon>Brachionidae</taxon>
        <taxon>Brachionus</taxon>
    </lineage>
</organism>
<name>A0A3M7QVW1_BRAPC</name>
<accession>A0A3M7QVW1</accession>
<comment type="caution">
    <text evidence="2">The sequence shown here is derived from an EMBL/GenBank/DDBJ whole genome shotgun (WGS) entry which is preliminary data.</text>
</comment>
<sequence>MRTAMLLNYQEWQKIHVARLGLGIFFLKKESYLYFWLSIKSTLILTIVCLLICSLETWKPSGFGDIPNPQTKCSDI</sequence>
<reference evidence="2 3" key="1">
    <citation type="journal article" date="2018" name="Sci. Rep.">
        <title>Genomic signatures of local adaptation to the degree of environmental predictability in rotifers.</title>
        <authorList>
            <person name="Franch-Gras L."/>
            <person name="Hahn C."/>
            <person name="Garcia-Roger E.M."/>
            <person name="Carmona M.J."/>
            <person name="Serra M."/>
            <person name="Gomez A."/>
        </authorList>
    </citation>
    <scope>NUCLEOTIDE SEQUENCE [LARGE SCALE GENOMIC DNA]</scope>
    <source>
        <strain evidence="2">HYR1</strain>
    </source>
</reference>
<evidence type="ECO:0000256" key="1">
    <source>
        <dbReference type="SAM" id="Phobius"/>
    </source>
</evidence>
<evidence type="ECO:0000313" key="2">
    <source>
        <dbReference type="EMBL" id="RNA15486.1"/>
    </source>
</evidence>
<dbReference type="EMBL" id="REGN01004938">
    <property type="protein sequence ID" value="RNA15486.1"/>
    <property type="molecule type" value="Genomic_DNA"/>
</dbReference>